<feature type="domain" description="Outer membrane channel protein CpnT-like N-terminal" evidence="3">
    <location>
        <begin position="12"/>
        <end position="143"/>
    </location>
</feature>
<dbReference type="RefSeq" id="WP_145791064.1">
    <property type="nucleotide sequence ID" value="NZ_BAAABR010000029.1"/>
</dbReference>
<protein>
    <submittedName>
        <fullName evidence="4">Papain fold toxin 1 (Glutamine deamidase) of polymorphic toxin system</fullName>
    </submittedName>
</protein>
<feature type="region of interest" description="Disordered" evidence="1">
    <location>
        <begin position="992"/>
        <end position="1032"/>
    </location>
</feature>
<evidence type="ECO:0000259" key="3">
    <source>
        <dbReference type="Pfam" id="PF25547"/>
    </source>
</evidence>
<feature type="domain" description="Tox-PL" evidence="2">
    <location>
        <begin position="846"/>
        <end position="949"/>
    </location>
</feature>
<feature type="compositionally biased region" description="Low complexity" evidence="1">
    <location>
        <begin position="457"/>
        <end position="466"/>
    </location>
</feature>
<dbReference type="Pfam" id="PF15644">
    <property type="entry name" value="Gln_amidase"/>
    <property type="match status" value="1"/>
</dbReference>
<comment type="caution">
    <text evidence="4">The sequence shown here is derived from an EMBL/GenBank/DDBJ whole genome shotgun (WGS) entry which is preliminary data.</text>
</comment>
<evidence type="ECO:0000259" key="2">
    <source>
        <dbReference type="Pfam" id="PF15644"/>
    </source>
</evidence>
<reference evidence="4 5" key="1">
    <citation type="submission" date="2019-06" db="EMBL/GenBank/DDBJ databases">
        <title>Sequencing the genomes of 1000 actinobacteria strains.</title>
        <authorList>
            <person name="Klenk H.-P."/>
        </authorList>
    </citation>
    <scope>NUCLEOTIDE SEQUENCE [LARGE SCALE GENOMIC DNA]</scope>
    <source>
        <strain evidence="4 5">DSM 41649</strain>
    </source>
</reference>
<feature type="region of interest" description="Disordered" evidence="1">
    <location>
        <begin position="443"/>
        <end position="676"/>
    </location>
</feature>
<dbReference type="Proteomes" id="UP000318416">
    <property type="component" value="Unassembled WGS sequence"/>
</dbReference>
<feature type="compositionally biased region" description="Gly residues" evidence="1">
    <location>
        <begin position="542"/>
        <end position="556"/>
    </location>
</feature>
<dbReference type="EMBL" id="VIVR01000001">
    <property type="protein sequence ID" value="TWE18015.1"/>
    <property type="molecule type" value="Genomic_DNA"/>
</dbReference>
<feature type="compositionally biased region" description="Low complexity" evidence="1">
    <location>
        <begin position="626"/>
        <end position="639"/>
    </location>
</feature>
<dbReference type="OrthoDB" id="9111418at2"/>
<dbReference type="Pfam" id="PF25547">
    <property type="entry name" value="WXG100_2"/>
    <property type="match status" value="1"/>
</dbReference>
<dbReference type="AlphaFoldDB" id="A0A561EQY8"/>
<evidence type="ECO:0000256" key="1">
    <source>
        <dbReference type="SAM" id="MobiDB-lite"/>
    </source>
</evidence>
<gene>
    <name evidence="4" type="ORF">FB465_3062</name>
</gene>
<accession>A0A561EQY8</accession>
<sequence length="1032" mass="101106">MSRNLPEELVPVMAKVGHHWPEADEDGLRRAAGVWREFGGEAERLSRRGGDSAQRVTGENSGRAVDAFAEHWRGFAGGGRGALDDAQTAAELIAKAFESAATATDSCKSAIISVLTELAEEIKADEAAKAKAGAGGGVLGAVVKVVTTVVADVEELVAVTVAKARVGELLEELGREMKHGLEAALKEPAVTTLERIAQADGHGHRSGSGDLRMMSAGAHGQLTGALAGSAAGGAAVGGVRALSAKVGPDGRVVTDASGQPVLFDQNGKKVTGVEGVTVETDGQGKPVVGADGKVAVLGADGKPVVGLALGLDGKPMTDNDGKPVVVGADGKLGESGLSVAVGKDGKPMVGTDGRPVVVDADGKPVVGADGRVAKLGTDGRLVVDAQGHPVVVGVDGKEMAPTGHDQQAVKLGPDGRPVVDVNLKSGTGVLPGVGGASADGPGGLGLGVQAGPGGAGVQVTGGPQADVRVDDGRGHDDAPMRGHDRSGSGSGYGHQRQQPVEYDEPGGFDSDPVDLPRPSRGGPAAVHTDSVAVDLPPVTATGGSGGGGGGFGGGFGDAPSAPAGGGGSRPFDPPISGGSVGTPGGGYGPVSGAPVGAGPVGTGPVGGGSGAGVPGSPIGAGGAAGGSAPVAPGPVAGQTGVPGAGGTAGMPGTPGAGGVGGPGGANPPAAGGQGGAAVVGIVPGQEARAGAGAARPPVGSPLPGAGAGVGAGAGAGQGGPAPFRMFSETVIDPRRRPDGMIHPEAGGWAAVPPAEAGAAVLIIHTAGRSGGVEPASEPVHVRTIADSRPYGVPGGLGPVDPAHQAEAERRAPRTPEGAFALHPDPRGGDWTEALNGGGYREPGRANNCLDVALSGIDTFAGHPTCAAPRLPDGPAGERGGRDRAERELGTQFHDLGDGGDALAQLAETLLRSGPGAQAVLLTLDEFGRSHSWNAVSHGEAVTYLDHQTGRQSTVPLHDAAHGLWAIAVDAESRPLDLSDIQLTVPVPKAEPAQAVEAVERQRPAAPQEPAPPRSRLTIHRTAAGTSARSNHR</sequence>
<keyword evidence="5" id="KW-1185">Reference proteome</keyword>
<organism evidence="4 5">
    <name type="scientific">Kitasatospora atroaurantiaca</name>
    <dbReference type="NCBI Taxonomy" id="285545"/>
    <lineage>
        <taxon>Bacteria</taxon>
        <taxon>Bacillati</taxon>
        <taxon>Actinomycetota</taxon>
        <taxon>Actinomycetes</taxon>
        <taxon>Kitasatosporales</taxon>
        <taxon>Streptomycetaceae</taxon>
        <taxon>Kitasatospora</taxon>
    </lineage>
</organism>
<evidence type="ECO:0000313" key="5">
    <source>
        <dbReference type="Proteomes" id="UP000318416"/>
    </source>
</evidence>
<feature type="compositionally biased region" description="Polar residues" evidence="1">
    <location>
        <begin position="1023"/>
        <end position="1032"/>
    </location>
</feature>
<proteinExistence type="predicted"/>
<feature type="region of interest" description="Disordered" evidence="1">
    <location>
        <begin position="788"/>
        <end position="828"/>
    </location>
</feature>
<feature type="compositionally biased region" description="Basic and acidic residues" evidence="1">
    <location>
        <begin position="467"/>
        <end position="486"/>
    </location>
</feature>
<feature type="compositionally biased region" description="Gly residues" evidence="1">
    <location>
        <begin position="578"/>
        <end position="589"/>
    </location>
</feature>
<feature type="compositionally biased region" description="Basic and acidic residues" evidence="1">
    <location>
        <begin position="803"/>
        <end position="813"/>
    </location>
</feature>
<dbReference type="InterPro" id="IPR028908">
    <property type="entry name" value="Tox-PL_dom"/>
</dbReference>
<name>A0A561EQY8_9ACTN</name>
<dbReference type="InterPro" id="IPR057746">
    <property type="entry name" value="CpnT-like_N"/>
</dbReference>
<feature type="compositionally biased region" description="Gly residues" evidence="1">
    <location>
        <begin position="598"/>
        <end position="625"/>
    </location>
</feature>
<feature type="compositionally biased region" description="Gly residues" evidence="1">
    <location>
        <begin position="640"/>
        <end position="664"/>
    </location>
</feature>
<feature type="compositionally biased region" description="Gly residues" evidence="1">
    <location>
        <begin position="443"/>
        <end position="456"/>
    </location>
</feature>
<evidence type="ECO:0000313" key="4">
    <source>
        <dbReference type="EMBL" id="TWE18015.1"/>
    </source>
</evidence>